<feature type="transmembrane region" description="Helical" evidence="5">
    <location>
        <begin position="12"/>
        <end position="34"/>
    </location>
</feature>
<sequence length="487" mass="54357">MGKEQRNILMTIKHALGLVTVEPFLFFCLLGYTVKGVSFQSLLMDRACRNMFGYSDEVCDDIDNHEIEQARCIEAGNNLYTGVMLLGSLPAVIVAIFLGPWSDKYSRKYPLIISAGGMFLEALTQAIFTIFPSLSPIWYVVAALLSGVTGGFVISVSAAFSYVSDITDERSRASRFAVLEFFNISAIVVGNLVGGQVYQLYGYLPVMSISPASFGMGCLYAIFCLKDTKPPIPSEKRFEMFRDLVSVDNIKQSYITCSKKRPGNIRLQIWLLVWIGCCQRFTDMGTLAIGFPFARKMYRWTVTEFSNASIVFYVVNAAVTIVVMPLLSNNLKLHEAALGLIGMLSLISKMIVTALAYKEFMFYFAWLSGTLANGVAIAVRSRLSKLVQREELGRAFSLFGTCESFTPLLGSTVFLQIYNSSNRFFPGLAFAAGGVFLIPCVMIFIWMMRMPTVSLAEFEREDEMKNARPLETISSSTYSKLQEEKMY</sequence>
<dbReference type="EMBL" id="BMAO01019855">
    <property type="protein sequence ID" value="GFR33299.1"/>
    <property type="molecule type" value="Genomic_DNA"/>
</dbReference>
<dbReference type="PANTHER" id="PTHR23507:SF1">
    <property type="entry name" value="FI18259P1-RELATED"/>
    <property type="match status" value="1"/>
</dbReference>
<feature type="transmembrane region" description="Helical" evidence="5">
    <location>
        <begin position="305"/>
        <end position="324"/>
    </location>
</feature>
<dbReference type="OrthoDB" id="6418990at2759"/>
<keyword evidence="2 5" id="KW-0812">Transmembrane</keyword>
<dbReference type="InterPro" id="IPR011701">
    <property type="entry name" value="MFS"/>
</dbReference>
<feature type="transmembrane region" description="Helical" evidence="5">
    <location>
        <begin position="79"/>
        <end position="99"/>
    </location>
</feature>
<reference evidence="6" key="1">
    <citation type="submission" date="2020-07" db="EMBL/GenBank/DDBJ databases">
        <title>Multicomponent nature underlies the extraordinary mechanical properties of spider dragline silk.</title>
        <authorList>
            <person name="Kono N."/>
            <person name="Nakamura H."/>
            <person name="Mori M."/>
            <person name="Yoshida Y."/>
            <person name="Ohtoshi R."/>
            <person name="Malay A.D."/>
            <person name="Moran D.A.P."/>
            <person name="Tomita M."/>
            <person name="Numata K."/>
            <person name="Arakawa K."/>
        </authorList>
    </citation>
    <scope>NUCLEOTIDE SEQUENCE</scope>
</reference>
<feature type="transmembrane region" description="Helical" evidence="5">
    <location>
        <begin position="137"/>
        <end position="164"/>
    </location>
</feature>
<feature type="transmembrane region" description="Helical" evidence="5">
    <location>
        <begin position="200"/>
        <end position="223"/>
    </location>
</feature>
<feature type="transmembrane region" description="Helical" evidence="5">
    <location>
        <begin position="111"/>
        <end position="131"/>
    </location>
</feature>
<proteinExistence type="predicted"/>
<feature type="transmembrane region" description="Helical" evidence="5">
    <location>
        <begin position="176"/>
        <end position="194"/>
    </location>
</feature>
<dbReference type="InterPro" id="IPR036259">
    <property type="entry name" value="MFS_trans_sf"/>
</dbReference>
<evidence type="ECO:0000256" key="2">
    <source>
        <dbReference type="ARBA" id="ARBA00022692"/>
    </source>
</evidence>
<evidence type="ECO:0000256" key="5">
    <source>
        <dbReference type="SAM" id="Phobius"/>
    </source>
</evidence>
<dbReference type="GO" id="GO:0022857">
    <property type="term" value="F:transmembrane transporter activity"/>
    <property type="evidence" value="ECO:0007669"/>
    <property type="project" value="InterPro"/>
</dbReference>
<feature type="transmembrane region" description="Helical" evidence="5">
    <location>
        <begin position="424"/>
        <end position="446"/>
    </location>
</feature>
<dbReference type="Gene3D" id="1.20.1250.20">
    <property type="entry name" value="MFS general substrate transporter like domains"/>
    <property type="match status" value="1"/>
</dbReference>
<dbReference type="AlphaFoldDB" id="A0A8X6I0Q6"/>
<evidence type="ECO:0000256" key="4">
    <source>
        <dbReference type="ARBA" id="ARBA00023136"/>
    </source>
</evidence>
<keyword evidence="4 5" id="KW-0472">Membrane</keyword>
<dbReference type="Pfam" id="PF07690">
    <property type="entry name" value="MFS_1"/>
    <property type="match status" value="1"/>
</dbReference>
<evidence type="ECO:0008006" key="8">
    <source>
        <dbReference type="Google" id="ProtNLM"/>
    </source>
</evidence>
<keyword evidence="3 5" id="KW-1133">Transmembrane helix</keyword>
<dbReference type="PANTHER" id="PTHR23507">
    <property type="entry name" value="ZGC:174356"/>
    <property type="match status" value="1"/>
</dbReference>
<dbReference type="SUPFAM" id="SSF103473">
    <property type="entry name" value="MFS general substrate transporter"/>
    <property type="match status" value="1"/>
</dbReference>
<feature type="transmembrane region" description="Helical" evidence="5">
    <location>
        <begin position="269"/>
        <end position="293"/>
    </location>
</feature>
<feature type="transmembrane region" description="Helical" evidence="5">
    <location>
        <begin position="395"/>
        <end position="418"/>
    </location>
</feature>
<feature type="transmembrane region" description="Helical" evidence="5">
    <location>
        <begin position="336"/>
        <end position="357"/>
    </location>
</feature>
<evidence type="ECO:0000313" key="7">
    <source>
        <dbReference type="Proteomes" id="UP000887116"/>
    </source>
</evidence>
<organism evidence="6 7">
    <name type="scientific">Trichonephila clavata</name>
    <name type="common">Joro spider</name>
    <name type="synonym">Nephila clavata</name>
    <dbReference type="NCBI Taxonomy" id="2740835"/>
    <lineage>
        <taxon>Eukaryota</taxon>
        <taxon>Metazoa</taxon>
        <taxon>Ecdysozoa</taxon>
        <taxon>Arthropoda</taxon>
        <taxon>Chelicerata</taxon>
        <taxon>Arachnida</taxon>
        <taxon>Araneae</taxon>
        <taxon>Araneomorphae</taxon>
        <taxon>Entelegynae</taxon>
        <taxon>Araneoidea</taxon>
        <taxon>Nephilidae</taxon>
        <taxon>Trichonephila</taxon>
    </lineage>
</organism>
<gene>
    <name evidence="6" type="primary">AVEN_143295_1</name>
    <name evidence="6" type="ORF">TNCT_81731</name>
</gene>
<dbReference type="GO" id="GO:0016020">
    <property type="term" value="C:membrane"/>
    <property type="evidence" value="ECO:0007669"/>
    <property type="project" value="UniProtKB-SubCell"/>
</dbReference>
<protein>
    <recommendedName>
        <fullName evidence="8">Proton-coupled folate transporter</fullName>
    </recommendedName>
</protein>
<keyword evidence="7" id="KW-1185">Reference proteome</keyword>
<dbReference type="Proteomes" id="UP000887116">
    <property type="component" value="Unassembled WGS sequence"/>
</dbReference>
<evidence type="ECO:0000313" key="6">
    <source>
        <dbReference type="EMBL" id="GFR33299.1"/>
    </source>
</evidence>
<comment type="subcellular location">
    <subcellularLocation>
        <location evidence="1">Membrane</location>
        <topology evidence="1">Multi-pass membrane protein</topology>
    </subcellularLocation>
</comment>
<accession>A0A8X6I0Q6</accession>
<name>A0A8X6I0Q6_TRICU</name>
<evidence type="ECO:0000256" key="3">
    <source>
        <dbReference type="ARBA" id="ARBA00022989"/>
    </source>
</evidence>
<evidence type="ECO:0000256" key="1">
    <source>
        <dbReference type="ARBA" id="ARBA00004141"/>
    </source>
</evidence>
<feature type="transmembrane region" description="Helical" evidence="5">
    <location>
        <begin position="363"/>
        <end position="383"/>
    </location>
</feature>
<comment type="caution">
    <text evidence="6">The sequence shown here is derived from an EMBL/GenBank/DDBJ whole genome shotgun (WGS) entry which is preliminary data.</text>
</comment>